<dbReference type="PANTHER" id="PTHR11461:SF367">
    <property type="entry name" value="GH21475P-RELATED"/>
    <property type="match status" value="1"/>
</dbReference>
<comment type="caution">
    <text evidence="6">The sequence shown here is derived from an EMBL/GenBank/DDBJ whole genome shotgun (WGS) entry which is preliminary data.</text>
</comment>
<dbReference type="InterPro" id="IPR042178">
    <property type="entry name" value="Serpin_sf_1"/>
</dbReference>
<keyword evidence="4" id="KW-0732">Signal</keyword>
<dbReference type="OrthoDB" id="9440847at2759"/>
<proteinExistence type="inferred from homology"/>
<dbReference type="GO" id="GO:0004867">
    <property type="term" value="F:serine-type endopeptidase inhibitor activity"/>
    <property type="evidence" value="ECO:0007669"/>
    <property type="project" value="UniProtKB-KW"/>
</dbReference>
<dbReference type="InterPro" id="IPR023796">
    <property type="entry name" value="Serpin_dom"/>
</dbReference>
<keyword evidence="7" id="KW-1185">Reference proteome</keyword>
<dbReference type="SMART" id="SM00093">
    <property type="entry name" value="SERPIN"/>
    <property type="match status" value="1"/>
</dbReference>
<feature type="signal peptide" evidence="4">
    <location>
        <begin position="1"/>
        <end position="22"/>
    </location>
</feature>
<dbReference type="InterPro" id="IPR000215">
    <property type="entry name" value="Serpin_fam"/>
</dbReference>
<dbReference type="PROSITE" id="PS00284">
    <property type="entry name" value="SERPIN"/>
    <property type="match status" value="1"/>
</dbReference>
<dbReference type="PANTHER" id="PTHR11461">
    <property type="entry name" value="SERINE PROTEASE INHIBITOR, SERPIN"/>
    <property type="match status" value="1"/>
</dbReference>
<feature type="domain" description="Serpin" evidence="5">
    <location>
        <begin position="33"/>
        <end position="421"/>
    </location>
</feature>
<reference evidence="6 7" key="1">
    <citation type="journal article" date="2019" name="Commun. Biol.">
        <title>The bagworm genome reveals a unique fibroin gene that provides high tensile strength.</title>
        <authorList>
            <person name="Kono N."/>
            <person name="Nakamura H."/>
            <person name="Ohtoshi R."/>
            <person name="Tomita M."/>
            <person name="Numata K."/>
            <person name="Arakawa K."/>
        </authorList>
    </citation>
    <scope>NUCLEOTIDE SEQUENCE [LARGE SCALE GENOMIC DNA]</scope>
</reference>
<evidence type="ECO:0000313" key="6">
    <source>
        <dbReference type="EMBL" id="GBP88455.1"/>
    </source>
</evidence>
<dbReference type="InterPro" id="IPR042185">
    <property type="entry name" value="Serpin_sf_2"/>
</dbReference>
<comment type="similarity">
    <text evidence="3">Belongs to the serpin family.</text>
</comment>
<dbReference type="InterPro" id="IPR036186">
    <property type="entry name" value="Serpin_sf"/>
</dbReference>
<evidence type="ECO:0000313" key="7">
    <source>
        <dbReference type="Proteomes" id="UP000299102"/>
    </source>
</evidence>
<protein>
    <submittedName>
        <fullName evidence="6">Serine protease inhibitor 77Ba</fullName>
    </submittedName>
</protein>
<evidence type="ECO:0000256" key="1">
    <source>
        <dbReference type="ARBA" id="ARBA00022690"/>
    </source>
</evidence>
<dbReference type="SUPFAM" id="SSF56574">
    <property type="entry name" value="Serpins"/>
    <property type="match status" value="1"/>
</dbReference>
<accession>A0A4C1ZPI4</accession>
<evidence type="ECO:0000256" key="3">
    <source>
        <dbReference type="RuleBase" id="RU000411"/>
    </source>
</evidence>
<keyword evidence="1" id="KW-0646">Protease inhibitor</keyword>
<dbReference type="Pfam" id="PF00079">
    <property type="entry name" value="Serpin"/>
    <property type="match status" value="1"/>
</dbReference>
<evidence type="ECO:0000256" key="2">
    <source>
        <dbReference type="ARBA" id="ARBA00022900"/>
    </source>
</evidence>
<dbReference type="Gene3D" id="3.30.497.10">
    <property type="entry name" value="Antithrombin, subunit I, domain 2"/>
    <property type="match status" value="1"/>
</dbReference>
<feature type="chain" id="PRO_5020040706" evidence="4">
    <location>
        <begin position="23"/>
        <end position="425"/>
    </location>
</feature>
<organism evidence="6 7">
    <name type="scientific">Eumeta variegata</name>
    <name type="common">Bagworm moth</name>
    <name type="synonym">Eumeta japonica</name>
    <dbReference type="NCBI Taxonomy" id="151549"/>
    <lineage>
        <taxon>Eukaryota</taxon>
        <taxon>Metazoa</taxon>
        <taxon>Ecdysozoa</taxon>
        <taxon>Arthropoda</taxon>
        <taxon>Hexapoda</taxon>
        <taxon>Insecta</taxon>
        <taxon>Pterygota</taxon>
        <taxon>Neoptera</taxon>
        <taxon>Endopterygota</taxon>
        <taxon>Lepidoptera</taxon>
        <taxon>Glossata</taxon>
        <taxon>Ditrysia</taxon>
        <taxon>Tineoidea</taxon>
        <taxon>Psychidae</taxon>
        <taxon>Oiketicinae</taxon>
        <taxon>Eumeta</taxon>
    </lineage>
</organism>
<dbReference type="InterPro" id="IPR023795">
    <property type="entry name" value="Serpin_CS"/>
</dbReference>
<sequence>MAAQFPVYIFLIFALSAIRVNCDVHDSCREFSTELFNATVFTQNKLNVAVSPYSIWSAMFSVALAANSTTAKEVYKGLRLPEESDKTLIRKYKNLNDQVLEMDADNVSIMSKHYMFLDNDFQMNPLFDAITTFGVGMESKTLCFNDTKTAARHANEFISNSGFKSQLMLKEYFFRETRTFMYSQVTFKEHWKFSFDYFDTTTEPFHDENGNIINEVFMMRQRNRFAFSHIKEMDAFVLELPYGPDGKYCMLIVLPSPGNFIKEVIVKLAKLSLVNILDRMNDDIQNYGLEIIEVRIPRFVIETYMKSSLDDTLMKMGMLEIFNSVSADFSRLTDESIFVSTVHHYTTIHVNESSTAASSETAVLFVDTSNKGLYPSGTTSVVPVRKRPIYYPAFVANRPFIYLVVEKSTKSIMYGGVYGERTVFK</sequence>
<dbReference type="EMBL" id="BGZK01001935">
    <property type="protein sequence ID" value="GBP88455.1"/>
    <property type="molecule type" value="Genomic_DNA"/>
</dbReference>
<keyword evidence="2" id="KW-0722">Serine protease inhibitor</keyword>
<dbReference type="Proteomes" id="UP000299102">
    <property type="component" value="Unassembled WGS sequence"/>
</dbReference>
<dbReference type="GO" id="GO:0005615">
    <property type="term" value="C:extracellular space"/>
    <property type="evidence" value="ECO:0007669"/>
    <property type="project" value="InterPro"/>
</dbReference>
<evidence type="ECO:0000259" key="5">
    <source>
        <dbReference type="SMART" id="SM00093"/>
    </source>
</evidence>
<dbReference type="STRING" id="151549.A0A4C1ZPI4"/>
<name>A0A4C1ZPI4_EUMVA</name>
<dbReference type="AlphaFoldDB" id="A0A4C1ZPI4"/>
<gene>
    <name evidence="6" type="primary">Spn77Ba</name>
    <name evidence="6" type="ORF">EVAR_68225_1</name>
</gene>
<evidence type="ECO:0000256" key="4">
    <source>
        <dbReference type="SAM" id="SignalP"/>
    </source>
</evidence>
<dbReference type="Gene3D" id="2.30.39.10">
    <property type="entry name" value="Alpha-1-antitrypsin, domain 1"/>
    <property type="match status" value="1"/>
</dbReference>